<comment type="caution">
    <text evidence="3">The sequence shown here is derived from an EMBL/GenBank/DDBJ whole genome shotgun (WGS) entry which is preliminary data.</text>
</comment>
<dbReference type="InterPro" id="IPR036929">
    <property type="entry name" value="DsbDN_sf"/>
</dbReference>
<dbReference type="AlphaFoldDB" id="A0A9D2ABT1"/>
<keyword evidence="1" id="KW-0732">Signal</keyword>
<feature type="signal peptide" evidence="1">
    <location>
        <begin position="1"/>
        <end position="19"/>
    </location>
</feature>
<accession>A0A9D2ABT1</accession>
<feature type="chain" id="PRO_5038581892" evidence="1">
    <location>
        <begin position="20"/>
        <end position="646"/>
    </location>
</feature>
<dbReference type="Pfam" id="PF11412">
    <property type="entry name" value="DsbD_N"/>
    <property type="match status" value="1"/>
</dbReference>
<dbReference type="Gene3D" id="2.60.40.1250">
    <property type="entry name" value="Thiol:disulfide interchange protein DsbD, N-terminal domain"/>
    <property type="match status" value="1"/>
</dbReference>
<name>A0A9D2ABT1_9BACT</name>
<dbReference type="InterPro" id="IPR028250">
    <property type="entry name" value="DsbDN"/>
</dbReference>
<feature type="domain" description="Thiol:disulfide interchange protein DsbD N-terminal" evidence="2">
    <location>
        <begin position="532"/>
        <end position="639"/>
    </location>
</feature>
<evidence type="ECO:0000313" key="4">
    <source>
        <dbReference type="Proteomes" id="UP000824202"/>
    </source>
</evidence>
<dbReference type="Proteomes" id="UP000824202">
    <property type="component" value="Unassembled WGS sequence"/>
</dbReference>
<protein>
    <submittedName>
        <fullName evidence="3">Protein-disulfide reductase DsbD N-terminal domain-containing protein</fullName>
    </submittedName>
</protein>
<evidence type="ECO:0000313" key="3">
    <source>
        <dbReference type="EMBL" id="HIX03686.1"/>
    </source>
</evidence>
<evidence type="ECO:0000256" key="1">
    <source>
        <dbReference type="SAM" id="SignalP"/>
    </source>
</evidence>
<gene>
    <name evidence="3" type="ORF">H9863_06175</name>
</gene>
<evidence type="ECO:0000259" key="2">
    <source>
        <dbReference type="Pfam" id="PF11412"/>
    </source>
</evidence>
<proteinExistence type="predicted"/>
<reference evidence="3" key="2">
    <citation type="submission" date="2021-04" db="EMBL/GenBank/DDBJ databases">
        <authorList>
            <person name="Gilroy R."/>
        </authorList>
    </citation>
    <scope>NUCLEOTIDE SEQUENCE</scope>
    <source>
        <strain evidence="3">23274</strain>
    </source>
</reference>
<reference evidence="3" key="1">
    <citation type="journal article" date="2021" name="PeerJ">
        <title>Extensive microbial diversity within the chicken gut microbiome revealed by metagenomics and culture.</title>
        <authorList>
            <person name="Gilroy R."/>
            <person name="Ravi A."/>
            <person name="Getino M."/>
            <person name="Pursley I."/>
            <person name="Horton D.L."/>
            <person name="Alikhan N.F."/>
            <person name="Baker D."/>
            <person name="Gharbi K."/>
            <person name="Hall N."/>
            <person name="Watson M."/>
            <person name="Adriaenssens E.M."/>
            <person name="Foster-Nyarko E."/>
            <person name="Jarju S."/>
            <person name="Secka A."/>
            <person name="Antonio M."/>
            <person name="Oren A."/>
            <person name="Chaudhuri R.R."/>
            <person name="La Ragione R."/>
            <person name="Hildebrand F."/>
            <person name="Pallen M.J."/>
        </authorList>
    </citation>
    <scope>NUCLEOTIDE SEQUENCE</scope>
    <source>
        <strain evidence="3">23274</strain>
    </source>
</reference>
<organism evidence="3 4">
    <name type="scientific">Candidatus Odoribacter faecigallinarum</name>
    <dbReference type="NCBI Taxonomy" id="2838706"/>
    <lineage>
        <taxon>Bacteria</taxon>
        <taxon>Pseudomonadati</taxon>
        <taxon>Bacteroidota</taxon>
        <taxon>Bacteroidia</taxon>
        <taxon>Bacteroidales</taxon>
        <taxon>Odoribacteraceae</taxon>
        <taxon>Odoribacter</taxon>
    </lineage>
</organism>
<dbReference type="EMBL" id="DXFT01000118">
    <property type="protein sequence ID" value="HIX03686.1"/>
    <property type="molecule type" value="Genomic_DNA"/>
</dbReference>
<sequence>MRKLLLIGLLCCLCGMLGAQNKKSDLKVLYVGGSADLETFGVKVDSAALQKSVAERTASFEKMLKKYFKTVGVVQGKDYTMGMSDDYDVTIFDGKIKELTPTKIVRDAEGNVTEYKRASYLTEDFDRPAIVVAEMGETLGRSIGLKTDWYCLCLDADAHHFRTEHPIFKGPFPVKMTIQMRPTPEGAYHYTYYYDGELPDSIPMWKVQTKGYMTDEGFRVGMVSRPWGFEDSPDAEYISSGVCAKTLDAVAIGRHGNFLHWGFSASPRYMTDEAKAVFANAVVYISQFAGQAPIARKYNDRIATREYLKELKYLATRAAWQERVESDKEWVKLMLKEKEEAQAKQARGEELSEDEKRRLDYVPQPSMTYEDMLKRYQDSAFYMFGTDEQAYLDYYDSNKDWFYGEGFYNLTVDEDAKAWGIPNNDIRLLDKAISEWEKGGEVERAKRVLERYTLCRFATPQEWRAWYNANKDKLFFTESGGWLFMVDTRDKSVPGNDYSAKEQKLAATAATSAAASASKLVTDDKNPVRAEMVIETGADGNKVLVVRVKIHPGYHIYAAVGKGDAFIPTTLDFALPAGYEKAGDLQRSSFKGYNSTGTTIYEDKVEFRQPIRGNGAGTAQCTLGYQCCDAHICFPPTELKLLVEVK</sequence>